<feature type="domain" description="FecR protein" evidence="1">
    <location>
        <begin position="143"/>
        <end position="232"/>
    </location>
</feature>
<dbReference type="EMBL" id="JASHID010000002">
    <property type="protein sequence ID" value="MDI9863440.1"/>
    <property type="molecule type" value="Genomic_DNA"/>
</dbReference>
<dbReference type="InterPro" id="IPR032508">
    <property type="entry name" value="FecR_C"/>
</dbReference>
<sequence>MITDYEHFDIEDFASNDSFKNWVLHPSPKSNFFWENYIQNHPHQAHKIELARKLILGIRSAAHQVPSEATVSRLWNTINEHIENEETLESQNFWHHWSLSKIAASVAILLCLGAVFFQYTDKLQHSLRYFASDNPMIEQQNDTQEVLKVRLADGSTVSLDPDSKISYRTHFEEHKREVYLEGEAFFEVTKNPNKPFIVYANDVVTRVLGTSFRIKARDTDQKIVVAVKTGKVSVFKKKDFQENENIVAQNNKGVILKPNQQVVYLKSEEVLSKTLVEKPELLSKKSVISFDFDNTPIAEVFARLEKAYGVSIVYDEELMKNCFLTAPLGNEPLFDKLKVICKTTGATYEVFDGQIVVTSRGCN</sequence>
<dbReference type="PANTHER" id="PTHR30273">
    <property type="entry name" value="PERIPLASMIC SIGNAL SENSOR AND SIGMA FACTOR ACTIVATOR FECR-RELATED"/>
    <property type="match status" value="1"/>
</dbReference>
<dbReference type="Gene3D" id="3.55.50.30">
    <property type="match status" value="1"/>
</dbReference>
<dbReference type="Pfam" id="PF04773">
    <property type="entry name" value="FecR"/>
    <property type="match status" value="1"/>
</dbReference>
<evidence type="ECO:0000259" key="1">
    <source>
        <dbReference type="Pfam" id="PF04773"/>
    </source>
</evidence>
<name>A0ABT6YIU5_9BACT</name>
<protein>
    <submittedName>
        <fullName evidence="3">FecR family protein</fullName>
    </submittedName>
</protein>
<dbReference type="RefSeq" id="WP_283368737.1">
    <property type="nucleotide sequence ID" value="NZ_JASHID010000002.1"/>
</dbReference>
<feature type="domain" description="Protein FecR C-terminal" evidence="2">
    <location>
        <begin position="290"/>
        <end position="357"/>
    </location>
</feature>
<dbReference type="InterPro" id="IPR006860">
    <property type="entry name" value="FecR"/>
</dbReference>
<dbReference type="InterPro" id="IPR012373">
    <property type="entry name" value="Ferrdict_sens_TM"/>
</dbReference>
<dbReference type="PANTHER" id="PTHR30273:SF2">
    <property type="entry name" value="PROTEIN FECR"/>
    <property type="match status" value="1"/>
</dbReference>
<accession>A0ABT6YIU5</accession>
<proteinExistence type="predicted"/>
<comment type="caution">
    <text evidence="3">The sequence shown here is derived from an EMBL/GenBank/DDBJ whole genome shotgun (WGS) entry which is preliminary data.</text>
</comment>
<dbReference type="Proteomes" id="UP001236569">
    <property type="component" value="Unassembled WGS sequence"/>
</dbReference>
<evidence type="ECO:0000313" key="4">
    <source>
        <dbReference type="Proteomes" id="UP001236569"/>
    </source>
</evidence>
<evidence type="ECO:0000259" key="2">
    <source>
        <dbReference type="Pfam" id="PF16344"/>
    </source>
</evidence>
<dbReference type="Gene3D" id="2.60.120.1440">
    <property type="match status" value="1"/>
</dbReference>
<reference evidence="3 4" key="1">
    <citation type="submission" date="2023-05" db="EMBL/GenBank/DDBJ databases">
        <title>Novel species of genus Flectobacillus isolated from stream in China.</title>
        <authorList>
            <person name="Lu H."/>
        </authorList>
    </citation>
    <scope>NUCLEOTIDE SEQUENCE [LARGE SCALE GENOMIC DNA]</scope>
    <source>
        <strain evidence="3 4">DC10W</strain>
    </source>
</reference>
<evidence type="ECO:0000313" key="3">
    <source>
        <dbReference type="EMBL" id="MDI9863440.1"/>
    </source>
</evidence>
<organism evidence="3 4">
    <name type="scientific">Flectobacillus longus</name>
    <dbReference type="NCBI Taxonomy" id="2984207"/>
    <lineage>
        <taxon>Bacteria</taxon>
        <taxon>Pseudomonadati</taxon>
        <taxon>Bacteroidota</taxon>
        <taxon>Cytophagia</taxon>
        <taxon>Cytophagales</taxon>
        <taxon>Flectobacillaceae</taxon>
        <taxon>Flectobacillus</taxon>
    </lineage>
</organism>
<gene>
    <name evidence="3" type="ORF">QM480_03830</name>
</gene>
<keyword evidence="4" id="KW-1185">Reference proteome</keyword>
<dbReference type="Pfam" id="PF16344">
    <property type="entry name" value="FecR_C"/>
    <property type="match status" value="1"/>
</dbReference>